<sequence>MAFNKPKNKIMTFNELEERVHLWALDKGLITEDNLKQQALKTVEEVG</sequence>
<name>X0S7R0_9ZZZZ</name>
<gene>
    <name evidence="1" type="ORF">S01H1_11141</name>
</gene>
<dbReference type="EMBL" id="BARS01005678">
    <property type="protein sequence ID" value="GAF77029.1"/>
    <property type="molecule type" value="Genomic_DNA"/>
</dbReference>
<accession>X0S7R0</accession>
<comment type="caution">
    <text evidence="1">The sequence shown here is derived from an EMBL/GenBank/DDBJ whole genome shotgun (WGS) entry which is preliminary data.</text>
</comment>
<evidence type="ECO:0000313" key="1">
    <source>
        <dbReference type="EMBL" id="GAF77029.1"/>
    </source>
</evidence>
<feature type="non-terminal residue" evidence="1">
    <location>
        <position position="47"/>
    </location>
</feature>
<dbReference type="AlphaFoldDB" id="X0S7R0"/>
<reference evidence="1" key="1">
    <citation type="journal article" date="2014" name="Front. Microbiol.">
        <title>High frequency of phylogenetically diverse reductive dehalogenase-homologous genes in deep subseafloor sedimentary metagenomes.</title>
        <authorList>
            <person name="Kawai M."/>
            <person name="Futagami T."/>
            <person name="Toyoda A."/>
            <person name="Takaki Y."/>
            <person name="Nishi S."/>
            <person name="Hori S."/>
            <person name="Arai W."/>
            <person name="Tsubouchi T."/>
            <person name="Morono Y."/>
            <person name="Uchiyama I."/>
            <person name="Ito T."/>
            <person name="Fujiyama A."/>
            <person name="Inagaki F."/>
            <person name="Takami H."/>
        </authorList>
    </citation>
    <scope>NUCLEOTIDE SEQUENCE</scope>
    <source>
        <strain evidence="1">Expedition CK06-06</strain>
    </source>
</reference>
<protein>
    <submittedName>
        <fullName evidence="1">Uncharacterized protein</fullName>
    </submittedName>
</protein>
<organism evidence="1">
    <name type="scientific">marine sediment metagenome</name>
    <dbReference type="NCBI Taxonomy" id="412755"/>
    <lineage>
        <taxon>unclassified sequences</taxon>
        <taxon>metagenomes</taxon>
        <taxon>ecological metagenomes</taxon>
    </lineage>
</organism>
<proteinExistence type="predicted"/>